<sequence length="590" mass="64769">MDTTLTPLMPLGGRPACASEVDRLLPTSHVSPMLHASLILPEGRKGIVVLGGHRPHIDAQGNKEWRWFNVGAKAAEVREAIVRHSPSFITLNAFTPRPRRGYDDYRTGPCKRVANVAAFGAVWLDLDVYNKPAWAHAQERGVVWEIMDRLMRAGRGPTIPQPSYIVASGNGYHVVWLTEAVPAKARKAWNALQTTLGNLFIDMGRDKAVMPASANLRLVGTMNSGNPVRMIWPSTVGEIVRHSFRDLCRGAFPYTPEQVATYKAEKAAAKAVRKAAAATRIRSGQSPVLTGQTYYRTLQRDVEALCRGRYPHGVSKGERNQWLLALSKVWAWTMDPKALRERIAEWAPHLNLSVATALTQAGSVIRRAEAQDRSDVPLGKRGRYPVGPKKLGVELGVTVTEAHRFNIRMMIPGSMKRARAAERQAKSRLARGMKPRDAMQEARLAAGQQALSLMAQGLTRAAVMERLGVKKSYLDKALSEARAVAAAASMPKPKRASVEPQTEPAPEPVATLEAPSRVSSRYIERKEEGVAVLEGCRVGAYPAPVHDVAAPHRDPQPVEQLRPFGGLSRSGPYAGRVPVVPLFLRHLQRA</sequence>
<organism evidence="2 3">
    <name type="scientific">Methylobacterium aquaticum</name>
    <dbReference type="NCBI Taxonomy" id="270351"/>
    <lineage>
        <taxon>Bacteria</taxon>
        <taxon>Pseudomonadati</taxon>
        <taxon>Pseudomonadota</taxon>
        <taxon>Alphaproteobacteria</taxon>
        <taxon>Hyphomicrobiales</taxon>
        <taxon>Methylobacteriaceae</taxon>
        <taxon>Methylobacterium</taxon>
    </lineage>
</organism>
<dbReference type="RefSeq" id="WP_060850585.1">
    <property type="nucleotide sequence ID" value="NZ_AP014705.1"/>
</dbReference>
<proteinExistence type="predicted"/>
<evidence type="ECO:0000313" key="3">
    <source>
        <dbReference type="Proteomes" id="UP000061432"/>
    </source>
</evidence>
<feature type="region of interest" description="Disordered" evidence="1">
    <location>
        <begin position="488"/>
        <end position="510"/>
    </location>
</feature>
<name>A0A0C6G148_9HYPH</name>
<geneLocation type="plasmid" evidence="3">
    <name>pMaq22A_1p DNA</name>
</geneLocation>
<keyword evidence="2" id="KW-0614">Plasmid</keyword>
<reference evidence="3" key="2">
    <citation type="submission" date="2015-01" db="EMBL/GenBank/DDBJ databases">
        <title>Complete genome sequence of Methylobacterium aquaticum strain 22A.</title>
        <authorList>
            <person name="Tani A."/>
            <person name="Ogura Y."/>
            <person name="Hayashi T."/>
        </authorList>
    </citation>
    <scope>NUCLEOTIDE SEQUENCE [LARGE SCALE GENOMIC DNA]</scope>
    <source>
        <strain evidence="3">MA-22A</strain>
        <plasmid evidence="3">Plasmid pMaq22A_1p DNA</plasmid>
    </source>
</reference>
<dbReference type="KEGG" id="maqu:Maq22A_1p36775"/>
<gene>
    <name evidence="2" type="ORF">Maq22A_1p36775</name>
</gene>
<protein>
    <submittedName>
        <fullName evidence="2">Uncharacterized protein</fullName>
    </submittedName>
</protein>
<dbReference type="EMBL" id="AP014705">
    <property type="protein sequence ID" value="BAQ49550.1"/>
    <property type="molecule type" value="Genomic_DNA"/>
</dbReference>
<dbReference type="PATRIC" id="fig|270351.10.peg.6630"/>
<accession>A0A0C6G148</accession>
<evidence type="ECO:0000313" key="2">
    <source>
        <dbReference type="EMBL" id="BAQ49550.1"/>
    </source>
</evidence>
<dbReference type="AlphaFoldDB" id="A0A0C6G148"/>
<dbReference type="OrthoDB" id="6008408at2"/>
<reference evidence="2 3" key="1">
    <citation type="journal article" date="2015" name="Genome Announc.">
        <title>Complete Genome Sequence of Methylobacterium aquaticum Strain 22A, Isolated from Racomitrium japonicum Moss.</title>
        <authorList>
            <person name="Tani A."/>
            <person name="Ogura Y."/>
            <person name="Hayashi T."/>
            <person name="Kimbara K."/>
        </authorList>
    </citation>
    <scope>NUCLEOTIDE SEQUENCE [LARGE SCALE GENOMIC DNA]</scope>
    <source>
        <strain evidence="2 3">MA-22A</strain>
        <plasmid evidence="3">Plasmid pMaq22A_1p DNA</plasmid>
    </source>
</reference>
<evidence type="ECO:0000256" key="1">
    <source>
        <dbReference type="SAM" id="MobiDB-lite"/>
    </source>
</evidence>
<dbReference type="Proteomes" id="UP000061432">
    <property type="component" value="Plasmid pMaq22A_1p"/>
</dbReference>